<organism evidence="3 4">
    <name type="scientific">Pseudovirgaria hyperparasitica</name>
    <dbReference type="NCBI Taxonomy" id="470096"/>
    <lineage>
        <taxon>Eukaryota</taxon>
        <taxon>Fungi</taxon>
        <taxon>Dikarya</taxon>
        <taxon>Ascomycota</taxon>
        <taxon>Pezizomycotina</taxon>
        <taxon>Dothideomycetes</taxon>
        <taxon>Dothideomycetes incertae sedis</taxon>
        <taxon>Acrospermales</taxon>
        <taxon>Acrospermaceae</taxon>
        <taxon>Pseudovirgaria</taxon>
    </lineage>
</organism>
<name>A0A6A6WLD4_9PEZI</name>
<proteinExistence type="predicted"/>
<dbReference type="GO" id="GO:0005634">
    <property type="term" value="C:nucleus"/>
    <property type="evidence" value="ECO:0007669"/>
    <property type="project" value="TreeGrafter"/>
</dbReference>
<evidence type="ECO:0000313" key="3">
    <source>
        <dbReference type="EMBL" id="KAF2762983.1"/>
    </source>
</evidence>
<accession>A0A6A6WLD4</accession>
<evidence type="ECO:0000259" key="2">
    <source>
        <dbReference type="PROSITE" id="PS50250"/>
    </source>
</evidence>
<dbReference type="EMBL" id="ML996565">
    <property type="protein sequence ID" value="KAF2762983.1"/>
    <property type="molecule type" value="Genomic_DNA"/>
</dbReference>
<dbReference type="FunFam" id="1.25.40.990:FF:000006">
    <property type="entry name" value="Putative SAC3/GANP domain protein"/>
    <property type="match status" value="1"/>
</dbReference>
<feature type="region of interest" description="Disordered" evidence="1">
    <location>
        <begin position="41"/>
        <end position="60"/>
    </location>
</feature>
<feature type="compositionally biased region" description="Low complexity" evidence="1">
    <location>
        <begin position="41"/>
        <end position="52"/>
    </location>
</feature>
<dbReference type="Proteomes" id="UP000799437">
    <property type="component" value="Unassembled WGS sequence"/>
</dbReference>
<evidence type="ECO:0000313" key="4">
    <source>
        <dbReference type="Proteomes" id="UP000799437"/>
    </source>
</evidence>
<keyword evidence="4" id="KW-1185">Reference proteome</keyword>
<dbReference type="InterPro" id="IPR000717">
    <property type="entry name" value="PCI_dom"/>
</dbReference>
<dbReference type="InterPro" id="IPR045107">
    <property type="entry name" value="SAC3/GANP/THP3"/>
</dbReference>
<reference evidence="3" key="1">
    <citation type="journal article" date="2020" name="Stud. Mycol.">
        <title>101 Dothideomycetes genomes: a test case for predicting lifestyles and emergence of pathogens.</title>
        <authorList>
            <person name="Haridas S."/>
            <person name="Albert R."/>
            <person name="Binder M."/>
            <person name="Bloem J."/>
            <person name="Labutti K."/>
            <person name="Salamov A."/>
            <person name="Andreopoulos B."/>
            <person name="Baker S."/>
            <person name="Barry K."/>
            <person name="Bills G."/>
            <person name="Bluhm B."/>
            <person name="Cannon C."/>
            <person name="Castanera R."/>
            <person name="Culley D."/>
            <person name="Daum C."/>
            <person name="Ezra D."/>
            <person name="Gonzalez J."/>
            <person name="Henrissat B."/>
            <person name="Kuo A."/>
            <person name="Liang C."/>
            <person name="Lipzen A."/>
            <person name="Lutzoni F."/>
            <person name="Magnuson J."/>
            <person name="Mondo S."/>
            <person name="Nolan M."/>
            <person name="Ohm R."/>
            <person name="Pangilinan J."/>
            <person name="Park H.-J."/>
            <person name="Ramirez L."/>
            <person name="Alfaro M."/>
            <person name="Sun H."/>
            <person name="Tritt A."/>
            <person name="Yoshinaga Y."/>
            <person name="Zwiers L.-H."/>
            <person name="Turgeon B."/>
            <person name="Goodwin S."/>
            <person name="Spatafora J."/>
            <person name="Crous P."/>
            <person name="Grigoriev I."/>
        </authorList>
    </citation>
    <scope>NUCLEOTIDE SEQUENCE</scope>
    <source>
        <strain evidence="3">CBS 121739</strain>
    </source>
</reference>
<sequence length="514" mass="58425">MSLPPWRQVQPVQTMHTAYNTVGARRGFEAPQAITHTHMASTTNSMSLSASSEPKPVPRAKMTWSQDVRDYVQRSFDTDAYIPGIEREEVEKKLKSIINNAAETDTLLTTNWAELPLPQKLIQEDRKLALARNSVVYGQGSSLTSNADRKRKSNDALSEGQDRRSPPPWRQTSNQNPLEDRLTFATQEQADRLDKRQRKLHDKSSKYQNDLERRKQRFQSGKLPWSSDGSESRRAENNPDIVPQGPVIGTCQTLEKRYLRLTSAPKPEAVRPLPVLRKTLDLLKKKWKEENNYGYVCDQFKSLRQDLTVQHIKEEFTVNVYEIHARIALEKGDMGEYNQCQTQLRALYSQNLGGNPPEFLAYRILYFIHTNNRTSMNDVLADLTATDKQQPAVAHALKVRSALALGNYHKFFQLYLDTPNMGAYLMDMFIQRERLAAMANIMKGHGSSLRIRYITEELGFESDHECAQFISDFGGDGLFTGTGDGVRVNPKLGVVLFESARAAAFRKVDIKGQI</sequence>
<dbReference type="InterPro" id="IPR005062">
    <property type="entry name" value="SAC3/GANP/THP3_conserved"/>
</dbReference>
<dbReference type="PANTHER" id="PTHR12436:SF4">
    <property type="entry name" value="LEUKOCYTE RECEPTOR CLUSTER MEMBER 8"/>
    <property type="match status" value="1"/>
</dbReference>
<dbReference type="PANTHER" id="PTHR12436">
    <property type="entry name" value="80 KDA MCM3-ASSOCIATED PROTEIN"/>
    <property type="match status" value="1"/>
</dbReference>
<feature type="domain" description="PCI" evidence="2">
    <location>
        <begin position="333"/>
        <end position="502"/>
    </location>
</feature>
<dbReference type="OrthoDB" id="199574at2759"/>
<feature type="region of interest" description="Disordered" evidence="1">
    <location>
        <begin position="140"/>
        <end position="247"/>
    </location>
</feature>
<feature type="compositionally biased region" description="Basic and acidic residues" evidence="1">
    <location>
        <begin position="202"/>
        <end position="213"/>
    </location>
</feature>
<protein>
    <recommendedName>
        <fullName evidence="2">PCI domain-containing protein</fullName>
    </recommendedName>
</protein>
<dbReference type="Gene3D" id="1.25.40.990">
    <property type="match status" value="1"/>
</dbReference>
<dbReference type="Pfam" id="PF03399">
    <property type="entry name" value="SAC3_GANP"/>
    <property type="match status" value="1"/>
</dbReference>
<dbReference type="GeneID" id="54487012"/>
<dbReference type="PROSITE" id="PS50250">
    <property type="entry name" value="PCI"/>
    <property type="match status" value="1"/>
</dbReference>
<evidence type="ECO:0000256" key="1">
    <source>
        <dbReference type="SAM" id="MobiDB-lite"/>
    </source>
</evidence>
<gene>
    <name evidence="3" type="ORF">EJ05DRAFT_491169</name>
</gene>
<dbReference type="AlphaFoldDB" id="A0A6A6WLD4"/>
<dbReference type="RefSeq" id="XP_033605434.1">
    <property type="nucleotide sequence ID" value="XM_033745958.1"/>
</dbReference>